<evidence type="ECO:0000313" key="2">
    <source>
        <dbReference type="Proteomes" id="UP000324021"/>
    </source>
</evidence>
<organism evidence="1 2">
    <name type="scientific">Natrinema hispanicum</name>
    <dbReference type="NCBI Taxonomy" id="392421"/>
    <lineage>
        <taxon>Archaea</taxon>
        <taxon>Methanobacteriati</taxon>
        <taxon>Methanobacteriota</taxon>
        <taxon>Stenosarchaea group</taxon>
        <taxon>Halobacteria</taxon>
        <taxon>Halobacteriales</taxon>
        <taxon>Natrialbaceae</taxon>
        <taxon>Natrinema</taxon>
    </lineage>
</organism>
<dbReference type="Proteomes" id="UP000324021">
    <property type="component" value="Unassembled WGS sequence"/>
</dbReference>
<evidence type="ECO:0000313" key="1">
    <source>
        <dbReference type="EMBL" id="SDD77787.1"/>
    </source>
</evidence>
<protein>
    <submittedName>
        <fullName evidence="1">Uncharacterized protein</fullName>
    </submittedName>
</protein>
<name>A0A1G6XKE4_9EURY</name>
<reference evidence="1 2" key="1">
    <citation type="submission" date="2016-10" db="EMBL/GenBank/DDBJ databases">
        <authorList>
            <person name="Varghese N."/>
            <person name="Submissions S."/>
        </authorList>
    </citation>
    <scope>NUCLEOTIDE SEQUENCE [LARGE SCALE GENOMIC DNA]</scope>
    <source>
        <strain evidence="1 2">CDM_1</strain>
    </source>
</reference>
<dbReference type="AlphaFoldDB" id="A0A1G6XKE4"/>
<sequence>MANIELDLDDDVILVEDHDQQQQLLATKSGNTWRVLEGPINKSNQLANRTTVNTPTQALVETLQWLAEDE</sequence>
<gene>
    <name evidence="1" type="ORF">SAMN05192552_10483</name>
</gene>
<accession>A0A1G6XKE4</accession>
<proteinExistence type="predicted"/>
<dbReference type="RefSeq" id="WP_149782583.1">
    <property type="nucleotide sequence ID" value="NZ_FMZP01000048.1"/>
</dbReference>
<dbReference type="EMBL" id="FMZP01000048">
    <property type="protein sequence ID" value="SDD77787.1"/>
    <property type="molecule type" value="Genomic_DNA"/>
</dbReference>